<dbReference type="EMBL" id="CP137845">
    <property type="protein sequence ID" value="WPB53742.1"/>
    <property type="molecule type" value="Genomic_DNA"/>
</dbReference>
<accession>A0ABZ0PAG9</accession>
<organism evidence="1 2">
    <name type="scientific">Metamycoplasma equirhinis</name>
    <dbReference type="NCBI Taxonomy" id="92402"/>
    <lineage>
        <taxon>Bacteria</taxon>
        <taxon>Bacillati</taxon>
        <taxon>Mycoplasmatota</taxon>
        <taxon>Mycoplasmoidales</taxon>
        <taxon>Metamycoplasmataceae</taxon>
        <taxon>Metamycoplasma</taxon>
    </lineage>
</organism>
<protein>
    <submittedName>
        <fullName evidence="1">DUF2714 domain-containing protein</fullName>
    </submittedName>
</protein>
<reference evidence="1" key="1">
    <citation type="submission" date="2023-11" db="EMBL/GenBank/DDBJ databases">
        <title>Completed genome sequence of Mycoplasma equirhinis type strain M432/72.</title>
        <authorList>
            <person name="Spergser J."/>
        </authorList>
    </citation>
    <scope>NUCLEOTIDE SEQUENCE [LARGE SCALE GENOMIC DNA]</scope>
    <source>
        <strain evidence="1">M432/72</strain>
    </source>
</reference>
<name>A0ABZ0PAG9_9BACT</name>
<proteinExistence type="predicted"/>
<dbReference type="Proteomes" id="UP001303601">
    <property type="component" value="Chromosome"/>
</dbReference>
<evidence type="ECO:0000313" key="1">
    <source>
        <dbReference type="EMBL" id="WPB53742.1"/>
    </source>
</evidence>
<evidence type="ECO:0000313" key="2">
    <source>
        <dbReference type="Proteomes" id="UP001303601"/>
    </source>
</evidence>
<dbReference type="InterPro" id="IPR021222">
    <property type="entry name" value="DUF2714"/>
</dbReference>
<dbReference type="GeneID" id="94493644"/>
<dbReference type="RefSeq" id="WP_140031493.1">
    <property type="nucleotide sequence ID" value="NZ_AP027305.1"/>
</dbReference>
<gene>
    <name evidence="1" type="ORF">R9B83_01995</name>
</gene>
<sequence length="165" mass="19381">MKKNKNENSELFNVYAEYEEIITKENFINFTQLITSILFKNNLGFQSQTYLDFLNYLNEGLDKRYDIVYDNFIINFNVNPKFDIEKLVPMLSNFESSNNDAINLKNSITDESLNKFLNDLNIEISRVLNSHCFVEIIPNVIIYLSENTGQLKLLFNKEIIKTVVR</sequence>
<dbReference type="Pfam" id="PF10896">
    <property type="entry name" value="DUF2714"/>
    <property type="match status" value="1"/>
</dbReference>
<keyword evidence="2" id="KW-1185">Reference proteome</keyword>